<dbReference type="EMBL" id="GBRH01203427">
    <property type="protein sequence ID" value="JAD94468.1"/>
    <property type="molecule type" value="Transcribed_RNA"/>
</dbReference>
<accession>A0A0A9E617</accession>
<reference evidence="1" key="1">
    <citation type="submission" date="2014-09" db="EMBL/GenBank/DDBJ databases">
        <authorList>
            <person name="Magalhaes I.L.F."/>
            <person name="Oliveira U."/>
            <person name="Santos F.R."/>
            <person name="Vidigal T.H.D.A."/>
            <person name="Brescovit A.D."/>
            <person name="Santos A.J."/>
        </authorList>
    </citation>
    <scope>NUCLEOTIDE SEQUENCE</scope>
    <source>
        <tissue evidence="1">Shoot tissue taken approximately 20 cm above the soil surface</tissue>
    </source>
</reference>
<name>A0A0A9E617_ARUDO</name>
<sequence>MEPLALRARSSSASASNSIPSFVQILINRRAMCASSILQNL</sequence>
<evidence type="ECO:0000313" key="1">
    <source>
        <dbReference type="EMBL" id="JAD94468.1"/>
    </source>
</evidence>
<proteinExistence type="predicted"/>
<reference evidence="1" key="2">
    <citation type="journal article" date="2015" name="Data Brief">
        <title>Shoot transcriptome of the giant reed, Arundo donax.</title>
        <authorList>
            <person name="Barrero R.A."/>
            <person name="Guerrero F.D."/>
            <person name="Moolhuijzen P."/>
            <person name="Goolsby J.A."/>
            <person name="Tidwell J."/>
            <person name="Bellgard S.E."/>
            <person name="Bellgard M.I."/>
        </authorList>
    </citation>
    <scope>NUCLEOTIDE SEQUENCE</scope>
    <source>
        <tissue evidence="1">Shoot tissue taken approximately 20 cm above the soil surface</tissue>
    </source>
</reference>
<protein>
    <submittedName>
        <fullName evidence="1">Uncharacterized protein</fullName>
    </submittedName>
</protein>
<organism evidence="1">
    <name type="scientific">Arundo donax</name>
    <name type="common">Giant reed</name>
    <name type="synonym">Donax arundinaceus</name>
    <dbReference type="NCBI Taxonomy" id="35708"/>
    <lineage>
        <taxon>Eukaryota</taxon>
        <taxon>Viridiplantae</taxon>
        <taxon>Streptophyta</taxon>
        <taxon>Embryophyta</taxon>
        <taxon>Tracheophyta</taxon>
        <taxon>Spermatophyta</taxon>
        <taxon>Magnoliopsida</taxon>
        <taxon>Liliopsida</taxon>
        <taxon>Poales</taxon>
        <taxon>Poaceae</taxon>
        <taxon>PACMAD clade</taxon>
        <taxon>Arundinoideae</taxon>
        <taxon>Arundineae</taxon>
        <taxon>Arundo</taxon>
    </lineage>
</organism>
<dbReference type="AlphaFoldDB" id="A0A0A9E617"/>